<dbReference type="Gene3D" id="1.10.150.130">
    <property type="match status" value="1"/>
</dbReference>
<dbReference type="SUPFAM" id="SSF56349">
    <property type="entry name" value="DNA breaking-rejoining enzymes"/>
    <property type="match status" value="1"/>
</dbReference>
<evidence type="ECO:0000259" key="6">
    <source>
        <dbReference type="PROSITE" id="PS51898"/>
    </source>
</evidence>
<evidence type="ECO:0000256" key="1">
    <source>
        <dbReference type="ARBA" id="ARBA00008857"/>
    </source>
</evidence>
<keyword evidence="4" id="KW-0233">DNA recombination</keyword>
<dbReference type="PANTHER" id="PTHR30629">
    <property type="entry name" value="PROPHAGE INTEGRASE"/>
    <property type="match status" value="1"/>
</dbReference>
<gene>
    <name evidence="7" type="ORF">E4K64_19175</name>
</gene>
<dbReference type="AlphaFoldDB" id="A0A4Y9P4S8"/>
<dbReference type="InterPro" id="IPR013762">
    <property type="entry name" value="Integrase-like_cat_sf"/>
</dbReference>
<dbReference type="Pfam" id="PF13356">
    <property type="entry name" value="Arm-DNA-bind_3"/>
    <property type="match status" value="1"/>
</dbReference>
<dbReference type="Pfam" id="PF00589">
    <property type="entry name" value="Phage_integrase"/>
    <property type="match status" value="1"/>
</dbReference>
<dbReference type="RefSeq" id="WP_135164915.1">
    <property type="nucleotide sequence ID" value="NZ_SPQS01000010.1"/>
</dbReference>
<evidence type="ECO:0000256" key="5">
    <source>
        <dbReference type="SAM" id="MobiDB-lite"/>
    </source>
</evidence>
<evidence type="ECO:0000256" key="3">
    <source>
        <dbReference type="ARBA" id="ARBA00023125"/>
    </source>
</evidence>
<dbReference type="GO" id="GO:0006310">
    <property type="term" value="P:DNA recombination"/>
    <property type="evidence" value="ECO:0007669"/>
    <property type="project" value="UniProtKB-KW"/>
</dbReference>
<dbReference type="GO" id="GO:0003677">
    <property type="term" value="F:DNA binding"/>
    <property type="evidence" value="ECO:0007669"/>
    <property type="project" value="UniProtKB-KW"/>
</dbReference>
<dbReference type="InterPro" id="IPR038488">
    <property type="entry name" value="Integrase_DNA-bd_sf"/>
</dbReference>
<dbReference type="EMBL" id="SPQS01000010">
    <property type="protein sequence ID" value="TFV74116.1"/>
    <property type="molecule type" value="Genomic_DNA"/>
</dbReference>
<dbReference type="InterPro" id="IPR011010">
    <property type="entry name" value="DNA_brk_join_enz"/>
</dbReference>
<sequence length="418" mass="46003">MSVGTITISAVKALAPGNTLWDGGHNEAVPGFGARRQRDKVAYVIKYRVHGRQRFLTIDKHGRLTPEQARREAKKLLGQVAGGKDPAEAKAQARLEAADTLGKITVDYLKAVKPKQRPATHSEIKRYLTKVWKPLHSVSVFAITRRQVTARVAKIAEAHGDVSATRARAALCTLFNWAIAEGYEIAANPVLGSNRPAQPKSRDRVLTDAELAEIWRACGDDDYGRIVRLLILTAQRRDEIGGMRWPELDTVGGTWTLPGNRTKNHREHVLPLVPTALALLPARRNDRNHVFGDGPRREGDQPRGFSGWSKSKAALDARILAARKEAGSDAKPLPGWRLHDLRRSAATAMADRLGVLPHIVEAILNHVSGHKSGVAGVYNLAKYSTEMRDALQRWADHVAVVRRPKSVTLRRIVSAPVG</sequence>
<dbReference type="Gene3D" id="3.30.160.390">
    <property type="entry name" value="Integrase, DNA-binding domain"/>
    <property type="match status" value="1"/>
</dbReference>
<dbReference type="GO" id="GO:0015074">
    <property type="term" value="P:DNA integration"/>
    <property type="evidence" value="ECO:0007669"/>
    <property type="project" value="UniProtKB-KW"/>
</dbReference>
<dbReference type="InterPro" id="IPR050808">
    <property type="entry name" value="Phage_Integrase"/>
</dbReference>
<comment type="similarity">
    <text evidence="1">Belongs to the 'phage' integrase family.</text>
</comment>
<keyword evidence="3" id="KW-0238">DNA-binding</keyword>
<evidence type="ECO:0000313" key="8">
    <source>
        <dbReference type="Proteomes" id="UP000297700"/>
    </source>
</evidence>
<organism evidence="7 8">
    <name type="scientific">Bradyrhizobium frederickii</name>
    <dbReference type="NCBI Taxonomy" id="2560054"/>
    <lineage>
        <taxon>Bacteria</taxon>
        <taxon>Pseudomonadati</taxon>
        <taxon>Pseudomonadota</taxon>
        <taxon>Alphaproteobacteria</taxon>
        <taxon>Hyphomicrobiales</taxon>
        <taxon>Nitrobacteraceae</taxon>
        <taxon>Bradyrhizobium</taxon>
    </lineage>
</organism>
<evidence type="ECO:0000256" key="2">
    <source>
        <dbReference type="ARBA" id="ARBA00022908"/>
    </source>
</evidence>
<keyword evidence="2" id="KW-0229">DNA integration</keyword>
<dbReference type="InterPro" id="IPR025166">
    <property type="entry name" value="Integrase_DNA_bind_dom"/>
</dbReference>
<comment type="caution">
    <text evidence="7">The sequence shown here is derived from an EMBL/GenBank/DDBJ whole genome shotgun (WGS) entry which is preliminary data.</text>
</comment>
<feature type="compositionally biased region" description="Basic and acidic residues" evidence="5">
    <location>
        <begin position="288"/>
        <end position="301"/>
    </location>
</feature>
<dbReference type="Gene3D" id="1.10.443.10">
    <property type="entry name" value="Intergrase catalytic core"/>
    <property type="match status" value="1"/>
</dbReference>
<accession>A0A4Y9P4S8</accession>
<name>A0A4Y9P4S8_9BRAD</name>
<dbReference type="PANTHER" id="PTHR30629:SF2">
    <property type="entry name" value="PROPHAGE INTEGRASE INTS-RELATED"/>
    <property type="match status" value="1"/>
</dbReference>
<dbReference type="PROSITE" id="PS51898">
    <property type="entry name" value="TYR_RECOMBINASE"/>
    <property type="match status" value="1"/>
</dbReference>
<evidence type="ECO:0000313" key="7">
    <source>
        <dbReference type="EMBL" id="TFV74116.1"/>
    </source>
</evidence>
<dbReference type="InterPro" id="IPR002104">
    <property type="entry name" value="Integrase_catalytic"/>
</dbReference>
<dbReference type="Proteomes" id="UP000297700">
    <property type="component" value="Unassembled WGS sequence"/>
</dbReference>
<feature type="region of interest" description="Disordered" evidence="5">
    <location>
        <begin position="288"/>
        <end position="308"/>
    </location>
</feature>
<evidence type="ECO:0000256" key="4">
    <source>
        <dbReference type="ARBA" id="ARBA00023172"/>
    </source>
</evidence>
<dbReference type="InterPro" id="IPR010998">
    <property type="entry name" value="Integrase_recombinase_N"/>
</dbReference>
<proteinExistence type="inferred from homology"/>
<protein>
    <submittedName>
        <fullName evidence="7">DUF4102 domain-containing protein</fullName>
    </submittedName>
</protein>
<feature type="domain" description="Tyr recombinase" evidence="6">
    <location>
        <begin position="201"/>
        <end position="392"/>
    </location>
</feature>
<reference evidence="7 8" key="1">
    <citation type="submission" date="2019-03" db="EMBL/GenBank/DDBJ databases">
        <title>Bradyrhizobium strains diversity.</title>
        <authorList>
            <person name="Urquiaga M.C.O."/>
            <person name="Hungria M."/>
            <person name="Delamuta J.R.M."/>
            <person name="Klepa M.S."/>
        </authorList>
    </citation>
    <scope>NUCLEOTIDE SEQUENCE [LARGE SCALE GENOMIC DNA]</scope>
    <source>
        <strain evidence="7 8">CNPSo 3426</strain>
    </source>
</reference>
<dbReference type="CDD" id="cd00801">
    <property type="entry name" value="INT_P4_C"/>
    <property type="match status" value="1"/>
</dbReference>